<feature type="domain" description="Alanine dehydrogenase/pyridine nucleotide transhydrogenase N-terminal" evidence="12">
    <location>
        <begin position="4"/>
        <end position="137"/>
    </location>
</feature>
<feature type="binding site" evidence="9">
    <location>
        <position position="198"/>
    </location>
    <ligand>
        <name>NAD(+)</name>
        <dbReference type="ChEBI" id="CHEBI:57540"/>
    </ligand>
</feature>
<comment type="pathway">
    <text evidence="1">Amino-acid degradation; L-alanine degradation via dehydrogenase pathway; NH(3) and pyruvate from L-alanine: step 1/1.</text>
</comment>
<evidence type="ECO:0000256" key="7">
    <source>
        <dbReference type="PIRSR" id="PIRSR000183-1"/>
    </source>
</evidence>
<feature type="active site" description="Proton donor/acceptor" evidence="7">
    <location>
        <position position="96"/>
    </location>
</feature>
<dbReference type="InterPro" id="IPR008141">
    <property type="entry name" value="Ala_DH"/>
</dbReference>
<keyword evidence="14" id="KW-1185">Reference proteome</keyword>
<dbReference type="Pfam" id="PF05222">
    <property type="entry name" value="AlaDh_PNT_N"/>
    <property type="match status" value="1"/>
</dbReference>
<evidence type="ECO:0000256" key="3">
    <source>
        <dbReference type="ARBA" id="ARBA00012897"/>
    </source>
</evidence>
<sequence>MKIGVPKEVKENENRVALTPWGVKALVEASHQVYIEKGAGEGSGFSDQEYIKAGAVIVDTPDEIYHSCEMIVKVKEPQKSEYEFLEEGKILFTYLHLASNQELTQVLLKKGVIAIAYETVQEDDGSLPLLRPMSEIAGRLSVQIAAWLLEKHNGGRGVLLSGVPGVERGNVVILGGGVVGLNAAKIAIGMGAKVTVLDVDIKRLTYLDDIFGSSIQTRVSNYYTIEESVKDADVLIGAVLIPGYRAPKLVTEQMVKEMKNGAVIVDVAIDQGGCVETIDRVTTHENPYFIKHGVVHYCVANIPGAVPRTSTIALTNATFRYVLEIANKGYKRALRENPELRRGLNVCDGMITHEGVAKSLGFNYADPLVVLQ</sequence>
<dbReference type="AlphaFoldDB" id="A0A3T0D8E7"/>
<evidence type="ECO:0000256" key="2">
    <source>
        <dbReference type="ARBA" id="ARBA00005689"/>
    </source>
</evidence>
<dbReference type="SMART" id="SM01003">
    <property type="entry name" value="AlaDh_PNT_N"/>
    <property type="match status" value="1"/>
</dbReference>
<feature type="binding site" evidence="8">
    <location>
        <position position="15"/>
    </location>
    <ligand>
        <name>substrate</name>
    </ligand>
</feature>
<dbReference type="PROSITE" id="PS00837">
    <property type="entry name" value="ALADH_PNT_2"/>
    <property type="match status" value="1"/>
</dbReference>
<comment type="catalytic activity">
    <reaction evidence="6">
        <text>L-alanine + NAD(+) + H2O = pyruvate + NH4(+) + NADH + H(+)</text>
        <dbReference type="Rhea" id="RHEA:18405"/>
        <dbReference type="ChEBI" id="CHEBI:15361"/>
        <dbReference type="ChEBI" id="CHEBI:15377"/>
        <dbReference type="ChEBI" id="CHEBI:15378"/>
        <dbReference type="ChEBI" id="CHEBI:28938"/>
        <dbReference type="ChEBI" id="CHEBI:57540"/>
        <dbReference type="ChEBI" id="CHEBI:57945"/>
        <dbReference type="ChEBI" id="CHEBI:57972"/>
        <dbReference type="EC" id="1.4.1.1"/>
    </reaction>
</comment>
<evidence type="ECO:0000256" key="4">
    <source>
        <dbReference type="ARBA" id="ARBA00023002"/>
    </source>
</evidence>
<dbReference type="InterPro" id="IPR036291">
    <property type="entry name" value="NAD(P)-bd_dom_sf"/>
</dbReference>
<comment type="cofactor">
    <cofactor evidence="10">
        <name>Mg(2+)</name>
        <dbReference type="ChEBI" id="CHEBI:18420"/>
    </cofactor>
    <text evidence="10">Binds 1 Mg(2+) ion per subunit.</text>
</comment>
<dbReference type="KEGG" id="ccha:ELD05_12210"/>
<dbReference type="GO" id="GO:0000166">
    <property type="term" value="F:nucleotide binding"/>
    <property type="evidence" value="ECO:0007669"/>
    <property type="project" value="UniProtKB-KW"/>
</dbReference>
<keyword evidence="10" id="KW-0460">Magnesium</keyword>
<gene>
    <name evidence="13" type="primary">ald</name>
    <name evidence="13" type="ORF">ELD05_12210</name>
</gene>
<dbReference type="PIRSF" id="PIRSF000183">
    <property type="entry name" value="Alanine_dh"/>
    <property type="match status" value="1"/>
</dbReference>
<feature type="binding site" evidence="9">
    <location>
        <position position="220"/>
    </location>
    <ligand>
        <name>NAD(+)</name>
        <dbReference type="ChEBI" id="CHEBI:57540"/>
    </ligand>
</feature>
<dbReference type="PANTHER" id="PTHR42795:SF1">
    <property type="entry name" value="ALANINE DEHYDROGENASE"/>
    <property type="match status" value="1"/>
</dbReference>
<feature type="binding site" evidence="9">
    <location>
        <position position="134"/>
    </location>
    <ligand>
        <name>NAD(+)</name>
        <dbReference type="ChEBI" id="CHEBI:57540"/>
    </ligand>
</feature>
<dbReference type="SMART" id="SM01002">
    <property type="entry name" value="AlaDh_PNT_C"/>
    <property type="match status" value="1"/>
</dbReference>
<feature type="binding site" evidence="8">
    <location>
        <position position="75"/>
    </location>
    <ligand>
        <name>substrate</name>
    </ligand>
</feature>
<feature type="binding site" evidence="9">
    <location>
        <begin position="239"/>
        <end position="240"/>
    </location>
    <ligand>
        <name>NAD(+)</name>
        <dbReference type="ChEBI" id="CHEBI:57540"/>
    </ligand>
</feature>
<dbReference type="FunFam" id="3.40.50.720:FF:000049">
    <property type="entry name" value="Alanine dehydrogenase"/>
    <property type="match status" value="1"/>
</dbReference>
<dbReference type="Pfam" id="PF01262">
    <property type="entry name" value="AlaDh_PNT_C"/>
    <property type="match status" value="1"/>
</dbReference>
<evidence type="ECO:0000313" key="13">
    <source>
        <dbReference type="EMBL" id="AZT91314.1"/>
    </source>
</evidence>
<reference evidence="13 14" key="1">
    <citation type="submission" date="2018-12" db="EMBL/GenBank/DDBJ databases">
        <title>Genome sequence from the cellulolytic species, Caldicellulosiruptor changbaiensis.</title>
        <authorList>
            <person name="Blumer-Schuette S.E."/>
            <person name="Mendoza C."/>
        </authorList>
    </citation>
    <scope>NUCLEOTIDE SEQUENCE [LARGE SCALE GENOMIC DNA]</scope>
    <source>
        <strain evidence="13 14">CBS-Z</strain>
    </source>
</reference>
<dbReference type="GO" id="GO:0005886">
    <property type="term" value="C:plasma membrane"/>
    <property type="evidence" value="ECO:0007669"/>
    <property type="project" value="TreeGrafter"/>
</dbReference>
<dbReference type="SUPFAM" id="SSF51735">
    <property type="entry name" value="NAD(P)-binding Rossmann-fold domains"/>
    <property type="match status" value="1"/>
</dbReference>
<feature type="binding site" evidence="9">
    <location>
        <position position="203"/>
    </location>
    <ligand>
        <name>NAD(+)</name>
        <dbReference type="ChEBI" id="CHEBI:57540"/>
    </ligand>
</feature>
<dbReference type="UniPathway" id="UPA00527">
    <property type="reaction ID" value="UER00585"/>
</dbReference>
<dbReference type="GO" id="GO:0042853">
    <property type="term" value="P:L-alanine catabolic process"/>
    <property type="evidence" value="ECO:0007669"/>
    <property type="project" value="UniProtKB-UniPathway"/>
</dbReference>
<protein>
    <recommendedName>
        <fullName evidence="3 6">Alanine dehydrogenase</fullName>
        <ecNumber evidence="3 6">1.4.1.1</ecNumber>
    </recommendedName>
</protein>
<dbReference type="InterPro" id="IPR007886">
    <property type="entry name" value="AlaDH/PNT_N"/>
</dbReference>
<dbReference type="NCBIfam" id="TIGR00518">
    <property type="entry name" value="alaDH"/>
    <property type="match status" value="1"/>
</dbReference>
<evidence type="ECO:0000256" key="9">
    <source>
        <dbReference type="PIRSR" id="PIRSR000183-3"/>
    </source>
</evidence>
<dbReference type="Proteomes" id="UP000282930">
    <property type="component" value="Chromosome"/>
</dbReference>
<evidence type="ECO:0000313" key="14">
    <source>
        <dbReference type="Proteomes" id="UP000282930"/>
    </source>
</evidence>
<feature type="binding site" evidence="9">
    <location>
        <position position="280"/>
    </location>
    <ligand>
        <name>NAD(+)</name>
        <dbReference type="ChEBI" id="CHEBI:57540"/>
    </ligand>
</feature>
<feature type="domain" description="Alanine dehydrogenase/pyridine nucleotide transhydrogenase NAD(H)-binding" evidence="11">
    <location>
        <begin position="149"/>
        <end position="298"/>
    </location>
</feature>
<dbReference type="CDD" id="cd05305">
    <property type="entry name" value="L-AlaDH"/>
    <property type="match status" value="1"/>
</dbReference>
<feature type="active site" description="Proton donor/acceptor" evidence="7">
    <location>
        <position position="270"/>
    </location>
</feature>
<dbReference type="PANTHER" id="PTHR42795">
    <property type="entry name" value="ALANINE DEHYDROGENASE"/>
    <property type="match status" value="1"/>
</dbReference>
<dbReference type="InterPro" id="IPR007698">
    <property type="entry name" value="AlaDH/PNT_NAD(H)-bd"/>
</dbReference>
<keyword evidence="9" id="KW-0547">Nucleotide-binding</keyword>
<feature type="binding site" evidence="9">
    <location>
        <begin position="267"/>
        <end position="270"/>
    </location>
    <ligand>
        <name>NAD(+)</name>
        <dbReference type="ChEBI" id="CHEBI:57540"/>
    </ligand>
</feature>
<name>A0A3T0D8E7_9FIRM</name>
<dbReference type="GO" id="GO:0000286">
    <property type="term" value="F:alanine dehydrogenase activity"/>
    <property type="evidence" value="ECO:0007669"/>
    <property type="project" value="UniProtKB-UniRule"/>
</dbReference>
<evidence type="ECO:0000256" key="6">
    <source>
        <dbReference type="PIRNR" id="PIRNR000183"/>
    </source>
</evidence>
<evidence type="ECO:0000256" key="10">
    <source>
        <dbReference type="PIRSR" id="PIRSR000183-4"/>
    </source>
</evidence>
<dbReference type="EMBL" id="CP034791">
    <property type="protein sequence ID" value="AZT91314.1"/>
    <property type="molecule type" value="Genomic_DNA"/>
</dbReference>
<organism evidence="13 14">
    <name type="scientific">Caldicellulosiruptor changbaiensis</name>
    <dbReference type="NCBI Taxonomy" id="1222016"/>
    <lineage>
        <taxon>Bacteria</taxon>
        <taxon>Bacillati</taxon>
        <taxon>Bacillota</taxon>
        <taxon>Bacillota incertae sedis</taxon>
        <taxon>Caldicellulosiruptorales</taxon>
        <taxon>Caldicellulosiruptoraceae</taxon>
        <taxon>Caldicellulosiruptor</taxon>
    </lineage>
</organism>
<evidence type="ECO:0000256" key="8">
    <source>
        <dbReference type="PIRSR" id="PIRSR000183-2"/>
    </source>
</evidence>
<comment type="similarity">
    <text evidence="2 6">Belongs to the AlaDH/PNT family.</text>
</comment>
<dbReference type="InterPro" id="IPR008143">
    <property type="entry name" value="Ala_DH/PNT_CS2"/>
</dbReference>
<dbReference type="RefSeq" id="WP_127352644.1">
    <property type="nucleotide sequence ID" value="NZ_CP034791.1"/>
</dbReference>
<keyword evidence="5 6" id="KW-0520">NAD</keyword>
<evidence type="ECO:0000259" key="11">
    <source>
        <dbReference type="SMART" id="SM01002"/>
    </source>
</evidence>
<accession>A0A3T0D8E7</accession>
<evidence type="ECO:0000256" key="5">
    <source>
        <dbReference type="ARBA" id="ARBA00023027"/>
    </source>
</evidence>
<evidence type="ECO:0000256" key="1">
    <source>
        <dbReference type="ARBA" id="ARBA00005206"/>
    </source>
</evidence>
<dbReference type="GO" id="GO:0046872">
    <property type="term" value="F:metal ion binding"/>
    <property type="evidence" value="ECO:0007669"/>
    <property type="project" value="UniProtKB-KW"/>
</dbReference>
<dbReference type="EC" id="1.4.1.1" evidence="3 6"/>
<dbReference type="Gene3D" id="3.40.50.720">
    <property type="entry name" value="NAD(P)-binding Rossmann-like Domain"/>
    <property type="match status" value="2"/>
</dbReference>
<evidence type="ECO:0000259" key="12">
    <source>
        <dbReference type="SMART" id="SM01003"/>
    </source>
</evidence>
<keyword evidence="4 6" id="KW-0560">Oxidoreductase</keyword>
<dbReference type="SUPFAM" id="SSF52283">
    <property type="entry name" value="Formate/glycerate dehydrogenase catalytic domain-like"/>
    <property type="match status" value="1"/>
</dbReference>
<keyword evidence="10" id="KW-0479">Metal-binding</keyword>
<proteinExistence type="inferred from homology"/>
<feature type="binding site" evidence="10">
    <location>
        <position position="324"/>
    </location>
    <ligand>
        <name>Mg(2+)</name>
        <dbReference type="ChEBI" id="CHEBI:18420"/>
    </ligand>
</feature>